<reference evidence="1 2" key="1">
    <citation type="submission" date="2023-10" db="EMBL/GenBank/DDBJ databases">
        <title>Genome-Wide Identification Analysis in wild type Solanum Pinnatisectum Reveals Some Genes Defensing Phytophthora Infestans.</title>
        <authorList>
            <person name="Sun C."/>
        </authorList>
    </citation>
    <scope>NUCLEOTIDE SEQUENCE [LARGE SCALE GENOMIC DNA]</scope>
    <source>
        <strain evidence="1">LQN</strain>
        <tissue evidence="1">Leaf</tissue>
    </source>
</reference>
<gene>
    <name evidence="1" type="ORF">R3W88_000795</name>
</gene>
<dbReference type="AlphaFoldDB" id="A0AAV9MI35"/>
<dbReference type="Proteomes" id="UP001311915">
    <property type="component" value="Unassembled WGS sequence"/>
</dbReference>
<name>A0AAV9MI35_9SOLN</name>
<organism evidence="1 2">
    <name type="scientific">Solanum pinnatisectum</name>
    <name type="common">tansyleaf nightshade</name>
    <dbReference type="NCBI Taxonomy" id="50273"/>
    <lineage>
        <taxon>Eukaryota</taxon>
        <taxon>Viridiplantae</taxon>
        <taxon>Streptophyta</taxon>
        <taxon>Embryophyta</taxon>
        <taxon>Tracheophyta</taxon>
        <taxon>Spermatophyta</taxon>
        <taxon>Magnoliopsida</taxon>
        <taxon>eudicotyledons</taxon>
        <taxon>Gunneridae</taxon>
        <taxon>Pentapetalae</taxon>
        <taxon>asterids</taxon>
        <taxon>lamiids</taxon>
        <taxon>Solanales</taxon>
        <taxon>Solanaceae</taxon>
        <taxon>Solanoideae</taxon>
        <taxon>Solaneae</taxon>
        <taxon>Solanum</taxon>
    </lineage>
</organism>
<evidence type="ECO:0000313" key="2">
    <source>
        <dbReference type="Proteomes" id="UP001311915"/>
    </source>
</evidence>
<accession>A0AAV9MI35</accession>
<dbReference type="EMBL" id="JAWPEI010000001">
    <property type="protein sequence ID" value="KAK4737098.1"/>
    <property type="molecule type" value="Genomic_DNA"/>
</dbReference>
<sequence>MFLFMPIEEAIQITGMKALKMNCFFLGNTTRLWYKFRGAVALTIGRGSH</sequence>
<keyword evidence="2" id="KW-1185">Reference proteome</keyword>
<evidence type="ECO:0000313" key="1">
    <source>
        <dbReference type="EMBL" id="KAK4737098.1"/>
    </source>
</evidence>
<protein>
    <submittedName>
        <fullName evidence="1">Uncharacterized protein</fullName>
    </submittedName>
</protein>
<comment type="caution">
    <text evidence="1">The sequence shown here is derived from an EMBL/GenBank/DDBJ whole genome shotgun (WGS) entry which is preliminary data.</text>
</comment>
<proteinExistence type="predicted"/>